<sequence>MPVMEKLRRSHPSSCCEAMLDSLEGRKHVPERQPSISDVTSPEITKVKLAGLIWQRMQSGPLKPGSPPRKFQLQFKDPKSLQNAFTAIHERKNERKAFTRTLTIPPNCCPRQPLC</sequence>
<dbReference type="EMBL" id="JAQIZT010000014">
    <property type="protein sequence ID" value="KAJ6972543.1"/>
    <property type="molecule type" value="Genomic_DNA"/>
</dbReference>
<comment type="caution">
    <text evidence="2">The sequence shown here is derived from an EMBL/GenBank/DDBJ whole genome shotgun (WGS) entry which is preliminary data.</text>
</comment>
<accession>A0AAD6PYL7</accession>
<evidence type="ECO:0000313" key="3">
    <source>
        <dbReference type="Proteomes" id="UP001164929"/>
    </source>
</evidence>
<gene>
    <name evidence="1" type="ORF">NC653_032976</name>
    <name evidence="2" type="ORF">NC653_032982</name>
</gene>
<evidence type="ECO:0000313" key="2">
    <source>
        <dbReference type="EMBL" id="KAJ6972549.1"/>
    </source>
</evidence>
<protein>
    <submittedName>
        <fullName evidence="2">Uncharacterized protein</fullName>
    </submittedName>
</protein>
<dbReference type="Proteomes" id="UP001164929">
    <property type="component" value="Chromosome 14"/>
</dbReference>
<keyword evidence="3" id="KW-1185">Reference proteome</keyword>
<proteinExistence type="predicted"/>
<evidence type="ECO:0000313" key="1">
    <source>
        <dbReference type="EMBL" id="KAJ6972543.1"/>
    </source>
</evidence>
<organism evidence="2 3">
    <name type="scientific">Populus alba x Populus x berolinensis</name>
    <dbReference type="NCBI Taxonomy" id="444605"/>
    <lineage>
        <taxon>Eukaryota</taxon>
        <taxon>Viridiplantae</taxon>
        <taxon>Streptophyta</taxon>
        <taxon>Embryophyta</taxon>
        <taxon>Tracheophyta</taxon>
        <taxon>Spermatophyta</taxon>
        <taxon>Magnoliopsida</taxon>
        <taxon>eudicotyledons</taxon>
        <taxon>Gunneridae</taxon>
        <taxon>Pentapetalae</taxon>
        <taxon>rosids</taxon>
        <taxon>fabids</taxon>
        <taxon>Malpighiales</taxon>
        <taxon>Salicaceae</taxon>
        <taxon>Saliceae</taxon>
        <taxon>Populus</taxon>
    </lineage>
</organism>
<name>A0AAD6PYL7_9ROSI</name>
<dbReference type="AlphaFoldDB" id="A0AAD6PYL7"/>
<reference evidence="2" key="1">
    <citation type="journal article" date="2023" name="Mol. Ecol. Resour.">
        <title>Chromosome-level genome assembly of a triploid poplar Populus alba 'Berolinensis'.</title>
        <authorList>
            <person name="Chen S."/>
            <person name="Yu Y."/>
            <person name="Wang X."/>
            <person name="Wang S."/>
            <person name="Zhang T."/>
            <person name="Zhou Y."/>
            <person name="He R."/>
            <person name="Meng N."/>
            <person name="Wang Y."/>
            <person name="Liu W."/>
            <person name="Liu Z."/>
            <person name="Liu J."/>
            <person name="Guo Q."/>
            <person name="Huang H."/>
            <person name="Sederoff R.R."/>
            <person name="Wang G."/>
            <person name="Qu G."/>
            <person name="Chen S."/>
        </authorList>
    </citation>
    <scope>NUCLEOTIDE SEQUENCE</scope>
    <source>
        <strain evidence="2">SC-2020</strain>
    </source>
</reference>
<dbReference type="EMBL" id="JAQIZT010000014">
    <property type="protein sequence ID" value="KAJ6972549.1"/>
    <property type="molecule type" value="Genomic_DNA"/>
</dbReference>